<dbReference type="InterPro" id="IPR037185">
    <property type="entry name" value="EmrE-like"/>
</dbReference>
<feature type="transmembrane region" description="Helical" evidence="2">
    <location>
        <begin position="156"/>
        <end position="177"/>
    </location>
</feature>
<dbReference type="PANTHER" id="PTHR13146">
    <property type="match status" value="1"/>
</dbReference>
<feature type="transmembrane region" description="Helical" evidence="2">
    <location>
        <begin position="45"/>
        <end position="65"/>
    </location>
</feature>
<dbReference type="EMBL" id="GBEZ01011038">
    <property type="protein sequence ID" value="JAC74707.1"/>
    <property type="molecule type" value="Transcribed_RNA"/>
</dbReference>
<dbReference type="Pfam" id="PF00892">
    <property type="entry name" value="EamA"/>
    <property type="match status" value="1"/>
</dbReference>
<feature type="transmembrane region" description="Helical" evidence="2">
    <location>
        <begin position="7"/>
        <end position="25"/>
    </location>
</feature>
<feature type="transmembrane region" description="Helical" evidence="2">
    <location>
        <begin position="233"/>
        <end position="250"/>
    </location>
</feature>
<organism evidence="5">
    <name type="scientific">Tetraselmis sp. GSL018</name>
    <dbReference type="NCBI Taxonomy" id="582737"/>
    <lineage>
        <taxon>Eukaryota</taxon>
        <taxon>Viridiplantae</taxon>
        <taxon>Chlorophyta</taxon>
        <taxon>core chlorophytes</taxon>
        <taxon>Chlorodendrophyceae</taxon>
        <taxon>Chlorodendrales</taxon>
        <taxon>Chlorodendraceae</taxon>
        <taxon>Tetraselmis</taxon>
    </lineage>
</organism>
<protein>
    <submittedName>
        <fullName evidence="5">Integral membrane protein</fullName>
    </submittedName>
</protein>
<evidence type="ECO:0000313" key="4">
    <source>
        <dbReference type="EMBL" id="JAC65853.1"/>
    </source>
</evidence>
<feature type="transmembrane region" description="Helical" evidence="2">
    <location>
        <begin position="313"/>
        <end position="333"/>
    </location>
</feature>
<keyword evidence="2" id="KW-0812">Transmembrane</keyword>
<dbReference type="SUPFAM" id="SSF103481">
    <property type="entry name" value="Multidrug resistance efflux transporter EmrE"/>
    <property type="match status" value="1"/>
</dbReference>
<feature type="transmembrane region" description="Helical" evidence="2">
    <location>
        <begin position="270"/>
        <end position="292"/>
    </location>
</feature>
<reference evidence="5" key="1">
    <citation type="submission" date="2014-05" db="EMBL/GenBank/DDBJ databases">
        <title>The transcriptome of the halophilic microalga Tetraselmis sp. GSL018 isolated from the Great Salt Lake, Utah.</title>
        <authorList>
            <person name="Jinkerson R.E."/>
            <person name="D'Adamo S."/>
            <person name="Posewitz M.C."/>
        </authorList>
    </citation>
    <scope>NUCLEOTIDE SEQUENCE</scope>
    <source>
        <strain evidence="5">GSL018</strain>
    </source>
</reference>
<name>A0A061RPA1_9CHLO</name>
<proteinExistence type="inferred from homology"/>
<dbReference type="AlphaFoldDB" id="A0A061RPA1"/>
<evidence type="ECO:0000256" key="2">
    <source>
        <dbReference type="SAM" id="Phobius"/>
    </source>
</evidence>
<dbReference type="Gene3D" id="1.10.3730.20">
    <property type="match status" value="1"/>
</dbReference>
<feature type="transmembrane region" description="Helical" evidence="2">
    <location>
        <begin position="131"/>
        <end position="149"/>
    </location>
</feature>
<evidence type="ECO:0000313" key="5">
    <source>
        <dbReference type="EMBL" id="JAC74707.1"/>
    </source>
</evidence>
<dbReference type="PANTHER" id="PTHR13146:SF3">
    <property type="entry name" value="EAMA DOMAIN-CONTAINING PROTEIN"/>
    <property type="match status" value="1"/>
</dbReference>
<dbReference type="GO" id="GO:0016020">
    <property type="term" value="C:membrane"/>
    <property type="evidence" value="ECO:0007669"/>
    <property type="project" value="InterPro"/>
</dbReference>
<feature type="domain" description="EamA" evidence="3">
    <location>
        <begin position="85"/>
        <end position="171"/>
    </location>
</feature>
<keyword evidence="2" id="KW-1133">Transmembrane helix</keyword>
<dbReference type="InterPro" id="IPR000620">
    <property type="entry name" value="EamA_dom"/>
</dbReference>
<dbReference type="EMBL" id="GBEZ01020850">
    <property type="protein sequence ID" value="JAC65853.1"/>
    <property type="molecule type" value="Transcribed_RNA"/>
</dbReference>
<keyword evidence="2" id="KW-0472">Membrane</keyword>
<gene>
    <name evidence="4" type="ORF">TSPGSL018_15087</name>
    <name evidence="5" type="ORF">TSPGSL018_25206</name>
</gene>
<sequence length="443" mass="47473">MGLKVGAGVSIGGLLFFGTVTSLFAKIVYELKGEGLDGVHNFHKPLFMCTVMFLGMSLCLPVAYLEQWYYRRAMRQSEGSTEPLLPGVDVVEKPTQELRDALLLIFPTVFDLIATVLMNVGLLWVTASVYQMMRGAEMIFAAILGITFLRRRLNKFHYLGILCCVAGISMVGSSSLLSGEGSVSTDVDPLDILLGMVLIILSQCVQAGQLTFEDYFLSELNMMPLKIVGYEGLIGFILMVGVLLPAAYFLPGQDGHGLHENTLDTLHMIANTPAIATVLVIDCLALLSYNFAGMSVTDNLGAIFRTVLETMRTLFVWIVDLILFYVFPMLRLGESWSSWSYLQAAGFCILVTGTIVYGRGNEEEAKSLVGAAAGDSIEAPPHADGPGAPAEAAPMPVPAAGASTPIAMSAGRSSYKATMTMVSGSLGTSYTAQFHPASHGAGT</sequence>
<feature type="transmembrane region" description="Helical" evidence="2">
    <location>
        <begin position="192"/>
        <end position="212"/>
    </location>
</feature>
<evidence type="ECO:0000256" key="1">
    <source>
        <dbReference type="ARBA" id="ARBA00007635"/>
    </source>
</evidence>
<feature type="transmembrane region" description="Helical" evidence="2">
    <location>
        <begin position="101"/>
        <end position="125"/>
    </location>
</feature>
<comment type="similarity">
    <text evidence="1">Belongs to the drug/metabolite transporter (DMT) superfamily. Plant drug/metabolite exporter (P-DME) (TC 2.A.7.4) family.</text>
</comment>
<accession>A0A061RPA1</accession>
<feature type="transmembrane region" description="Helical" evidence="2">
    <location>
        <begin position="339"/>
        <end position="358"/>
    </location>
</feature>
<evidence type="ECO:0000259" key="3">
    <source>
        <dbReference type="Pfam" id="PF00892"/>
    </source>
</evidence>